<feature type="region of interest" description="Disordered" evidence="6">
    <location>
        <begin position="1"/>
        <end position="38"/>
    </location>
</feature>
<dbReference type="PANTHER" id="PTHR47446:SF2">
    <property type="entry name" value="RING-TYPE E3 UBIQUITIN TRANSFERASE"/>
    <property type="match status" value="1"/>
</dbReference>
<evidence type="ECO:0000256" key="2">
    <source>
        <dbReference type="ARBA" id="ARBA00004906"/>
    </source>
</evidence>
<organism evidence="8">
    <name type="scientific">Salvia splendens</name>
    <name type="common">Scarlet sage</name>
    <dbReference type="NCBI Taxonomy" id="180675"/>
    <lineage>
        <taxon>Eukaryota</taxon>
        <taxon>Viridiplantae</taxon>
        <taxon>Streptophyta</taxon>
        <taxon>Embryophyta</taxon>
        <taxon>Tracheophyta</taxon>
        <taxon>Spermatophyta</taxon>
        <taxon>Magnoliopsida</taxon>
        <taxon>eudicotyledons</taxon>
        <taxon>Gunneridae</taxon>
        <taxon>Pentapetalae</taxon>
        <taxon>asterids</taxon>
        <taxon>lamiids</taxon>
        <taxon>Lamiales</taxon>
        <taxon>Lamiaceae</taxon>
        <taxon>Nepetoideae</taxon>
        <taxon>Mentheae</taxon>
        <taxon>Salviinae</taxon>
        <taxon>Salvia</taxon>
        <taxon>Salvia subgen. Calosphace</taxon>
        <taxon>core Calosphace</taxon>
    </lineage>
</organism>
<dbReference type="Gene3D" id="2.130.10.10">
    <property type="entry name" value="YVTN repeat-like/Quinoprotein amine dehydrogenase"/>
    <property type="match status" value="2"/>
</dbReference>
<sequence length="1713" mass="189311">MEDEKGLDLSLGLPCGGNSSSHKSKQGSSSDVKLDEGDRGSKLINEFKNFLEGGNQPQLGEAFSYNFSKPGADLETSKNSNADRLWLRSDNRPIEIDEKASGAGEKRKNLFTESNQQKKYERETSHPDLTDKGKTSHISITTDEGSTADNEDVADSEVDGSTSRHVSQHDDVPKRFASTGGVSRVQKESHGSGDSSGVEILGQKRFTISSEKEFNVMNMSMSYGATHPLPPANVQPAKDSNSSGTPNLSNYPKPSMMHSMATTNIERPSDHSVMPANFPLMYGYPPVQLPVLDRDNSRGIVSHHQQINPTYSGRNTGNPDTQNDGRKLTQVNSHKSSETIQCDVRAVEPGKSYGKQQVGEEGSSSHTDGDLKGNHIIHQLKDASNQPRAESLLSEFPAIRPGITADLKFGGCGSYPNLPWVSTNGSGPNGRTISGVTYKYSPTQIKIVCACHGSHMSPDEFIQHANEENNSADAGTEQTTLFLSETISQPHHRRHLHTTFLQKLPPTLLKPLTFISQTVETAISSSSPSVRASSLRLAESLLSSNPTNSYSSFLLSLVHHLSRHPLDASLTLLDVFKAEPSLSRLEIAPFLFQELFLVHFGTILEWYDGRRSEILSGLGLESMSSLSEMDRGQAAGLKELERGYEGLLEDNCRVFARYFKQVLRRGGGEEMILPPKIVFRECESDDRLTLWDGDDEQRIKSHGFQSPNRRYNPIWGGEAEGEGEGDISNMADSKRLSKLPSLSPVRVSPDFLINQIPSTLITQDKENIKKEALFDSTKQRRKKRCVDDSSMEDPTTANAPKDFVCPITTRIFDDPVTLETGQTYERSAIQEWLDRGNLTCPITRHNLLSPDLPKTNYVLKRLIATWRDTTSPTSVIAPPPSNGELQLAIAEVCTSEILLDAETAVLRIQRCWKEAESADHQIMLEMLTKPPVINGFVEMLLNSVDEIVLRTTVYLLSELGSRDDNVVATLTRVDSDVECIVQLFKKGLHEALVLVYLLRPPVESLVEMELPGYLVDTLSNTRNNNNDLAFKMFMEPHTAAVLMLAQILRSCSRESSSRISTSIASTPSSVERIVAALQAPRNEERVAAVSILLRCILEDGKCRNIVAHKAELVSLLEILFQVGDVERLEIIHFFCELVKLNRRNLNEKILRTLKDEGTFSTMHTLLIYLQNARAEHSPIVAGLLLQLDLLEEPRKMSIYREEAIDALISCLRNSECPAAQISAAETILSLHGRFSYSGKSLSRAVLLKRAGLEKSYVAFLRRDQRRHHISANAQDIMEDERAGEEWERKVSFHLVSHEFGLVFEGLAQGLSSSNEELSSVCFMAATWLIYMLSLLPDTGIRGAARVCLLDHFVSVFKSDKNVEERALSMLGLNSFIRHSEGLQDLAGHTKDILKGLRELKKSSSMAFEMLKVLSQEHDNSADIWSHQEQSQEDCSSNGEVVAVTCFKGKIFSGHSDGTIKVWGPELCLIQEIREHTKAVTSLTVLQSTEKLYSGSVDRTIWSISEEGIYCEQVEEVKDQINNLVVASNIACFIPQGGGVKLHSWNGSSKLLNQSKNVKCLALVQGKLYCGCQDTSIQEIDLVTGTLGNIQSGSKKLIGKANPVYALQVHDGLLYAAGPSLDGANVKIWSTSNYSLVGSLASTLDVRTMAVSSELVYLGSKVGTVEVWCRKKLSRVETLQTNLTSRILCMALDTNQDILVVGTSDGRIQTWGLS</sequence>
<comment type="caution">
    <text evidence="8">The sequence shown here is derived from an EMBL/GenBank/DDBJ whole genome shotgun (WGS) entry which is preliminary data.</text>
</comment>
<name>A0A8X8W4G7_SALSN</name>
<dbReference type="Pfam" id="PF23628">
    <property type="entry name" value="ARM_LIN_C"/>
    <property type="match status" value="1"/>
</dbReference>
<comment type="pathway">
    <text evidence="2">Protein modification; protein ubiquitination.</text>
</comment>
<keyword evidence="4" id="KW-0808">Transferase</keyword>
<comment type="catalytic activity">
    <reaction evidence="1">
        <text>S-ubiquitinyl-[E2 ubiquitin-conjugating enzyme]-L-cysteine + [acceptor protein]-L-lysine = [E2 ubiquitin-conjugating enzyme]-L-cysteine + N(6)-ubiquitinyl-[acceptor protein]-L-lysine.</text>
        <dbReference type="EC" id="2.3.2.27"/>
    </reaction>
</comment>
<dbReference type="InterPro" id="IPR036322">
    <property type="entry name" value="WD40_repeat_dom_sf"/>
</dbReference>
<evidence type="ECO:0000256" key="6">
    <source>
        <dbReference type="SAM" id="MobiDB-lite"/>
    </source>
</evidence>
<dbReference type="Gene3D" id="3.30.40.10">
    <property type="entry name" value="Zinc/RING finger domain, C3HC4 (zinc finger)"/>
    <property type="match status" value="1"/>
</dbReference>
<dbReference type="SUPFAM" id="SSF57850">
    <property type="entry name" value="RING/U-box"/>
    <property type="match status" value="1"/>
</dbReference>
<dbReference type="InterPro" id="IPR015943">
    <property type="entry name" value="WD40/YVTN_repeat-like_dom_sf"/>
</dbReference>
<feature type="compositionally biased region" description="Polar residues" evidence="6">
    <location>
        <begin position="136"/>
        <end position="148"/>
    </location>
</feature>
<evidence type="ECO:0000313" key="9">
    <source>
        <dbReference type="Proteomes" id="UP000298416"/>
    </source>
</evidence>
<dbReference type="SMART" id="SM00504">
    <property type="entry name" value="Ubox"/>
    <property type="match status" value="1"/>
</dbReference>
<dbReference type="InterPro" id="IPR052858">
    <property type="entry name" value="E3_ubiquitin-ligase_LIN"/>
</dbReference>
<dbReference type="SUPFAM" id="SSF50978">
    <property type="entry name" value="WD40 repeat-like"/>
    <property type="match status" value="1"/>
</dbReference>
<dbReference type="InterPro" id="IPR013083">
    <property type="entry name" value="Znf_RING/FYVE/PHD"/>
</dbReference>
<dbReference type="SMART" id="SM00320">
    <property type="entry name" value="WD40"/>
    <property type="match status" value="6"/>
</dbReference>
<dbReference type="CDD" id="cd16664">
    <property type="entry name" value="RING-Ubox_PUB"/>
    <property type="match status" value="1"/>
</dbReference>
<feature type="domain" description="U-box" evidence="7">
    <location>
        <begin position="798"/>
        <end position="873"/>
    </location>
</feature>
<accession>A0A8X8W4G7</accession>
<feature type="compositionally biased region" description="Low complexity" evidence="6">
    <location>
        <begin position="16"/>
        <end position="30"/>
    </location>
</feature>
<dbReference type="GO" id="GO:0061630">
    <property type="term" value="F:ubiquitin protein ligase activity"/>
    <property type="evidence" value="ECO:0007669"/>
    <property type="project" value="UniProtKB-EC"/>
</dbReference>
<feature type="region of interest" description="Disordered" evidence="6">
    <location>
        <begin position="52"/>
        <end position="198"/>
    </location>
</feature>
<dbReference type="Pfam" id="PF23654">
    <property type="entry name" value="ARM_LIN_2nd"/>
    <property type="match status" value="1"/>
</dbReference>
<evidence type="ECO:0000259" key="7">
    <source>
        <dbReference type="PROSITE" id="PS51698"/>
    </source>
</evidence>
<dbReference type="PROSITE" id="PS50082">
    <property type="entry name" value="WD_REPEATS_2"/>
    <property type="match status" value="1"/>
</dbReference>
<reference evidence="8" key="1">
    <citation type="submission" date="2018-01" db="EMBL/GenBank/DDBJ databases">
        <authorList>
            <person name="Mao J.F."/>
        </authorList>
    </citation>
    <scope>NUCLEOTIDE SEQUENCE</scope>
    <source>
        <strain evidence="8">Huo1</strain>
        <tissue evidence="8">Leaf</tissue>
    </source>
</reference>
<dbReference type="InterPro" id="IPR011989">
    <property type="entry name" value="ARM-like"/>
</dbReference>
<dbReference type="PROSITE" id="PS51698">
    <property type="entry name" value="U_BOX"/>
    <property type="match status" value="1"/>
</dbReference>
<dbReference type="InterPro" id="IPR001680">
    <property type="entry name" value="WD40_rpt"/>
</dbReference>
<feature type="repeat" description="WD" evidence="5">
    <location>
        <begin position="1679"/>
        <end position="1713"/>
    </location>
</feature>
<dbReference type="InterPro" id="IPR056512">
    <property type="entry name" value="LIN_N"/>
</dbReference>
<evidence type="ECO:0000256" key="3">
    <source>
        <dbReference type="ARBA" id="ARBA00012483"/>
    </source>
</evidence>
<dbReference type="InterPro" id="IPR016024">
    <property type="entry name" value="ARM-type_fold"/>
</dbReference>
<feature type="compositionally biased region" description="Basic and acidic residues" evidence="6">
    <location>
        <begin position="85"/>
        <end position="134"/>
    </location>
</feature>
<protein>
    <recommendedName>
        <fullName evidence="3">RING-type E3 ubiquitin transferase</fullName>
        <ecNumber evidence="3">2.3.2.27</ecNumber>
    </recommendedName>
</protein>
<feature type="region of interest" description="Disordered" evidence="6">
    <location>
        <begin position="346"/>
        <end position="372"/>
    </location>
</feature>
<dbReference type="InterPro" id="IPR055566">
    <property type="entry name" value="ARM_LIN"/>
</dbReference>
<evidence type="ECO:0000313" key="8">
    <source>
        <dbReference type="EMBL" id="KAG6387556.1"/>
    </source>
</evidence>
<evidence type="ECO:0000256" key="5">
    <source>
        <dbReference type="PROSITE-ProRule" id="PRU00221"/>
    </source>
</evidence>
<dbReference type="InterPro" id="IPR003613">
    <property type="entry name" value="Ubox_domain"/>
</dbReference>
<reference evidence="8" key="2">
    <citation type="submission" date="2020-08" db="EMBL/GenBank/DDBJ databases">
        <title>Plant Genome Project.</title>
        <authorList>
            <person name="Zhang R.-G."/>
        </authorList>
    </citation>
    <scope>NUCLEOTIDE SEQUENCE</scope>
    <source>
        <strain evidence="8">Huo1</strain>
        <tissue evidence="8">Leaf</tissue>
    </source>
</reference>
<feature type="compositionally biased region" description="Acidic residues" evidence="6">
    <location>
        <begin position="149"/>
        <end position="158"/>
    </location>
</feature>
<dbReference type="SUPFAM" id="SSF48371">
    <property type="entry name" value="ARM repeat"/>
    <property type="match status" value="1"/>
</dbReference>
<dbReference type="Proteomes" id="UP000298416">
    <property type="component" value="Unassembled WGS sequence"/>
</dbReference>
<feature type="region of interest" description="Disordered" evidence="6">
    <location>
        <begin position="306"/>
        <end position="325"/>
    </location>
</feature>
<dbReference type="EC" id="2.3.2.27" evidence="3"/>
<evidence type="ECO:0000256" key="4">
    <source>
        <dbReference type="ARBA" id="ARBA00022679"/>
    </source>
</evidence>
<dbReference type="GO" id="GO:0016567">
    <property type="term" value="P:protein ubiquitination"/>
    <property type="evidence" value="ECO:0007669"/>
    <property type="project" value="InterPro"/>
</dbReference>
<dbReference type="Pfam" id="PF00400">
    <property type="entry name" value="WD40"/>
    <property type="match status" value="1"/>
</dbReference>
<gene>
    <name evidence="8" type="ORF">SASPL_152748</name>
</gene>
<dbReference type="InterPro" id="IPR045210">
    <property type="entry name" value="RING-Ubox_PUB"/>
</dbReference>
<feature type="compositionally biased region" description="Polar residues" evidence="6">
    <location>
        <begin position="306"/>
        <end position="322"/>
    </location>
</feature>
<proteinExistence type="predicted"/>
<dbReference type="PROSITE" id="PS50294">
    <property type="entry name" value="WD_REPEATS_REGION"/>
    <property type="match status" value="1"/>
</dbReference>
<evidence type="ECO:0000256" key="1">
    <source>
        <dbReference type="ARBA" id="ARBA00000900"/>
    </source>
</evidence>
<dbReference type="InterPro" id="IPR056514">
    <property type="entry name" value="ARM_LIN_2nd"/>
</dbReference>
<dbReference type="Pfam" id="PF04564">
    <property type="entry name" value="U-box"/>
    <property type="match status" value="1"/>
</dbReference>
<dbReference type="Pfam" id="PF23568">
    <property type="entry name" value="ARM_LIN"/>
    <property type="match status" value="1"/>
</dbReference>
<dbReference type="EMBL" id="PNBA02000021">
    <property type="protein sequence ID" value="KAG6387556.1"/>
    <property type="molecule type" value="Genomic_DNA"/>
</dbReference>
<keyword evidence="5" id="KW-0853">WD repeat</keyword>
<keyword evidence="9" id="KW-1185">Reference proteome</keyword>
<dbReference type="PANTHER" id="PTHR47446">
    <property type="entry name" value="RING-TYPE E3 UBIQUITIN TRANSFERASE"/>
    <property type="match status" value="1"/>
</dbReference>
<dbReference type="Gene3D" id="1.25.10.10">
    <property type="entry name" value="Leucine-rich Repeat Variant"/>
    <property type="match status" value="1"/>
</dbReference>